<sequence length="225" mass="25676">MTSTLFLLLLAWQMASALSFNSFCYGKILSVVDNARKISSLYASNKWDMLIDEDEHEDLHFNGPPVPRDMKYNLFNIKRQRENFESIKAVSGKDLTNDVYARDSDTNVYWYVGKVARVSDVPIEDAVARQWPMIEEHSARLRPAELYPKWGTLELWVAPGDSEMDVAYGKEGIVFVQMFRDFEDASKVRSIEVGFAGELYENGEEGFRTTRTADGKAVRKFQSSG</sequence>
<dbReference type="EMBL" id="JALLPB020000086">
    <property type="protein sequence ID" value="KAL3821735.1"/>
    <property type="molecule type" value="Genomic_DNA"/>
</dbReference>
<dbReference type="AlphaFoldDB" id="A0ABD3SB55"/>
<organism evidence="2 3">
    <name type="scientific">Cyclostephanos tholiformis</name>
    <dbReference type="NCBI Taxonomy" id="382380"/>
    <lineage>
        <taxon>Eukaryota</taxon>
        <taxon>Sar</taxon>
        <taxon>Stramenopiles</taxon>
        <taxon>Ochrophyta</taxon>
        <taxon>Bacillariophyta</taxon>
        <taxon>Coscinodiscophyceae</taxon>
        <taxon>Thalassiosirophycidae</taxon>
        <taxon>Stephanodiscales</taxon>
        <taxon>Stephanodiscaceae</taxon>
        <taxon>Cyclostephanos</taxon>
    </lineage>
</organism>
<name>A0ABD3SB55_9STRA</name>
<accession>A0ABD3SB55</accession>
<proteinExistence type="predicted"/>
<keyword evidence="3" id="KW-1185">Reference proteome</keyword>
<dbReference type="Proteomes" id="UP001530377">
    <property type="component" value="Unassembled WGS sequence"/>
</dbReference>
<keyword evidence="1" id="KW-0732">Signal</keyword>
<feature type="signal peptide" evidence="1">
    <location>
        <begin position="1"/>
        <end position="17"/>
    </location>
</feature>
<feature type="chain" id="PRO_5044824860" evidence="1">
    <location>
        <begin position="18"/>
        <end position="225"/>
    </location>
</feature>
<protein>
    <submittedName>
        <fullName evidence="2">Uncharacterized protein</fullName>
    </submittedName>
</protein>
<comment type="caution">
    <text evidence="2">The sequence shown here is derived from an EMBL/GenBank/DDBJ whole genome shotgun (WGS) entry which is preliminary data.</text>
</comment>
<evidence type="ECO:0000313" key="3">
    <source>
        <dbReference type="Proteomes" id="UP001530377"/>
    </source>
</evidence>
<evidence type="ECO:0000313" key="2">
    <source>
        <dbReference type="EMBL" id="KAL3821735.1"/>
    </source>
</evidence>
<reference evidence="2 3" key="1">
    <citation type="submission" date="2024-10" db="EMBL/GenBank/DDBJ databases">
        <title>Updated reference genomes for cyclostephanoid diatoms.</title>
        <authorList>
            <person name="Roberts W.R."/>
            <person name="Alverson A.J."/>
        </authorList>
    </citation>
    <scope>NUCLEOTIDE SEQUENCE [LARGE SCALE GENOMIC DNA]</scope>
    <source>
        <strain evidence="2 3">AJA228-03</strain>
    </source>
</reference>
<evidence type="ECO:0000256" key="1">
    <source>
        <dbReference type="SAM" id="SignalP"/>
    </source>
</evidence>
<gene>
    <name evidence="2" type="ORF">ACHAXA_008471</name>
</gene>